<proteinExistence type="predicted"/>
<reference evidence="1" key="1">
    <citation type="submission" date="2024-09" db="EMBL/GenBank/DDBJ databases">
        <title>Black Yeasts Isolated from many extreme environments.</title>
        <authorList>
            <person name="Coleine C."/>
            <person name="Stajich J.E."/>
            <person name="Selbmann L."/>
        </authorList>
    </citation>
    <scope>NUCLEOTIDE SEQUENCE</scope>
    <source>
        <strain evidence="1">CCFEE 5737</strain>
    </source>
</reference>
<name>A0ACC3DBG2_9PEZI</name>
<gene>
    <name evidence="1" type="ORF">LTS18_004208</name>
</gene>
<protein>
    <submittedName>
        <fullName evidence="1">Uncharacterized protein</fullName>
    </submittedName>
</protein>
<keyword evidence="2" id="KW-1185">Reference proteome</keyword>
<dbReference type="Proteomes" id="UP001186974">
    <property type="component" value="Unassembled WGS sequence"/>
</dbReference>
<evidence type="ECO:0000313" key="1">
    <source>
        <dbReference type="EMBL" id="KAK3064760.1"/>
    </source>
</evidence>
<comment type="caution">
    <text evidence="1">The sequence shown here is derived from an EMBL/GenBank/DDBJ whole genome shotgun (WGS) entry which is preliminary data.</text>
</comment>
<accession>A0ACC3DBG2</accession>
<organism evidence="1 2">
    <name type="scientific">Coniosporium uncinatum</name>
    <dbReference type="NCBI Taxonomy" id="93489"/>
    <lineage>
        <taxon>Eukaryota</taxon>
        <taxon>Fungi</taxon>
        <taxon>Dikarya</taxon>
        <taxon>Ascomycota</taxon>
        <taxon>Pezizomycotina</taxon>
        <taxon>Dothideomycetes</taxon>
        <taxon>Dothideomycetes incertae sedis</taxon>
        <taxon>Coniosporium</taxon>
    </lineage>
</organism>
<dbReference type="EMBL" id="JAWDJW010006433">
    <property type="protein sequence ID" value="KAK3064760.1"/>
    <property type="molecule type" value="Genomic_DNA"/>
</dbReference>
<evidence type="ECO:0000313" key="2">
    <source>
        <dbReference type="Proteomes" id="UP001186974"/>
    </source>
</evidence>
<sequence>MQNMEPGIRPSMRAWLYTSAKGGLENSLELSETAACPPKDLLKGQILVEVLSMSLNPVDYKIPEMGPLSKALISTPASPGLDYTGRVLATDSTNDRLSIGQHVFGRIAGPTRFGTLGQIVQAPQSGCVPLPAGVDPDQAAAVGTAGLTAYQCIVPNLSPNGVAEGAGSGKRVFINGGSGGTGTWGIQIAKVLGAHVTTSCSGANAALCKELGADEVIDYKSTDVAQALAEKGMVFDLVVDNVGTPEDLYKASEAFLRPEGKFVQVGATPSVASVKSMATRALLPSFMGGGKRKFQFVSMSNDYEQFAQMGRWLSEGKIKAVIDEVFDFEDAPRAIEKLKSGRARGNIVVHITPEKKGKGVA</sequence>